<sequence length="134" mass="15544">MTGKDEQEVLLERLIQRSRKTRLGRMLEDHRILTEVILTDTDLWLLARYNREADPKRVDLWNRLSYPQAFLVDGKLVARGRVTRIPHLPEEEKHLVRGMTLLFHGFLRLGYFVLEGASGKGLLDLSGEHRKGEA</sequence>
<gene>
    <name evidence="1" type="ORF">KZX47_05925</name>
</gene>
<dbReference type="EMBL" id="JAHXRS010000008">
    <property type="protein sequence ID" value="MBW6394690.1"/>
    <property type="molecule type" value="Genomic_DNA"/>
</dbReference>
<proteinExistence type="predicted"/>
<keyword evidence="2" id="KW-1185">Reference proteome</keyword>
<protein>
    <submittedName>
        <fullName evidence="1">Uncharacterized protein</fullName>
    </submittedName>
</protein>
<evidence type="ECO:0000313" key="1">
    <source>
        <dbReference type="EMBL" id="MBW6394690.1"/>
    </source>
</evidence>
<dbReference type="RefSeq" id="WP_219759352.1">
    <property type="nucleotide sequence ID" value="NZ_JAHXRS010000008.1"/>
</dbReference>
<name>A0ABS6ZXB0_9DEIN</name>
<accession>A0ABS6ZXB0</accession>
<organism evidence="1 2">
    <name type="scientific">Thermus brevis</name>
    <dbReference type="NCBI Taxonomy" id="2862456"/>
    <lineage>
        <taxon>Bacteria</taxon>
        <taxon>Thermotogati</taxon>
        <taxon>Deinococcota</taxon>
        <taxon>Deinococci</taxon>
        <taxon>Thermales</taxon>
        <taxon>Thermaceae</taxon>
        <taxon>Thermus</taxon>
    </lineage>
</organism>
<dbReference type="Proteomes" id="UP000724268">
    <property type="component" value="Unassembled WGS sequence"/>
</dbReference>
<evidence type="ECO:0000313" key="2">
    <source>
        <dbReference type="Proteomes" id="UP000724268"/>
    </source>
</evidence>
<comment type="caution">
    <text evidence="1">The sequence shown here is derived from an EMBL/GenBank/DDBJ whole genome shotgun (WGS) entry which is preliminary data.</text>
</comment>
<reference evidence="1 2" key="1">
    <citation type="submission" date="2021-07" db="EMBL/GenBank/DDBJ databases">
        <title>Thermus aquaticus gen. n. and sp. n., a nonsporulating extreme thermophile.</title>
        <authorList>
            <person name="Hu C.-J."/>
            <person name="Li W.-J."/>
            <person name="Xian W.-D."/>
        </authorList>
    </citation>
    <scope>NUCLEOTIDE SEQUENCE [LARGE SCALE GENOMIC DNA]</scope>
    <source>
        <strain evidence="1 2">SYSU G05001</strain>
    </source>
</reference>